<dbReference type="Proteomes" id="UP000074855">
    <property type="component" value="Apicoplast API"/>
</dbReference>
<keyword evidence="2 6" id="KW-0689">Ribosomal protein</keyword>
<dbReference type="InterPro" id="IPR001351">
    <property type="entry name" value="Ribosomal_uS3_C"/>
</dbReference>
<dbReference type="GO" id="GO:0003735">
    <property type="term" value="F:structural constituent of ribosome"/>
    <property type="evidence" value="ECO:0007669"/>
    <property type="project" value="InterPro"/>
</dbReference>
<evidence type="ECO:0000256" key="1">
    <source>
        <dbReference type="ARBA" id="ARBA00010761"/>
    </source>
</evidence>
<dbReference type="EMBL" id="LK023130">
    <property type="protein sequence ID" value="VUC58762.1"/>
    <property type="molecule type" value="Genomic_DNA"/>
</dbReference>
<keyword evidence="7" id="KW-1185">Reference proteome</keyword>
<evidence type="ECO:0000256" key="2">
    <source>
        <dbReference type="ARBA" id="ARBA00022980"/>
    </source>
</evidence>
<keyword evidence="4" id="KW-0472">Membrane</keyword>
<dbReference type="Pfam" id="PF00189">
    <property type="entry name" value="Ribosomal_S3_C"/>
    <property type="match status" value="1"/>
</dbReference>
<evidence type="ECO:0000256" key="4">
    <source>
        <dbReference type="SAM" id="Phobius"/>
    </source>
</evidence>
<organism evidence="6 7">
    <name type="scientific">Plasmodium berghei (strain Anka)</name>
    <dbReference type="NCBI Taxonomy" id="5823"/>
    <lineage>
        <taxon>Eukaryota</taxon>
        <taxon>Sar</taxon>
        <taxon>Alveolata</taxon>
        <taxon>Apicomplexa</taxon>
        <taxon>Aconoidasida</taxon>
        <taxon>Haemosporida</taxon>
        <taxon>Plasmodiidae</taxon>
        <taxon>Plasmodium</taxon>
        <taxon>Plasmodium (Vinckeia)</taxon>
    </lineage>
</organism>
<feature type="transmembrane region" description="Helical" evidence="4">
    <location>
        <begin position="31"/>
        <end position="47"/>
    </location>
</feature>
<evidence type="ECO:0000313" key="6">
    <source>
        <dbReference type="EMBL" id="VUC58762.1"/>
    </source>
</evidence>
<reference evidence="6 7" key="1">
    <citation type="journal article" date="2014" name="BMC Biol.">
        <title>A comprehensive evaluation of rodent malaria parasite genomes and gene expression.</title>
        <authorList>
            <person name="Otto T.D."/>
            <person name="Bohme U."/>
            <person name="Jackson A.P."/>
            <person name="Hunt M."/>
            <person name="Franke-Fayard B."/>
            <person name="Hoeijmakers W.A."/>
            <person name="Religa A.A."/>
            <person name="Robertson L."/>
            <person name="Sanders M."/>
            <person name="Ogun S.A."/>
            <person name="Cunningham D."/>
            <person name="Erhart A."/>
            <person name="Billker O."/>
            <person name="Khan S.M."/>
            <person name="Stunnenberg H.G."/>
            <person name="Langhorne J."/>
            <person name="Holder A.A."/>
            <person name="Waters A.P."/>
            <person name="Newbold C.I."/>
            <person name="Pain A."/>
            <person name="Berriman M."/>
            <person name="Janse C.J."/>
        </authorList>
    </citation>
    <scope>NUCLEOTIDE SEQUENCE</scope>
    <source>
        <strain evidence="6 7">ANKA</strain>
    </source>
</reference>
<dbReference type="InParanoid" id="A0A509AUJ6"/>
<feature type="domain" description="Small ribosomal subunit protein uS3 C-terminal" evidence="5">
    <location>
        <begin position="151"/>
        <end position="209"/>
    </location>
</feature>
<dbReference type="OMA" id="GCFKNSL"/>
<keyword evidence="3" id="KW-0687">Ribonucleoprotein</keyword>
<dbReference type="GO" id="GO:1990904">
    <property type="term" value="C:ribonucleoprotein complex"/>
    <property type="evidence" value="ECO:0007669"/>
    <property type="project" value="UniProtKB-KW"/>
</dbReference>
<evidence type="ECO:0000313" key="7">
    <source>
        <dbReference type="Proteomes" id="UP000074855"/>
    </source>
</evidence>
<dbReference type="GO" id="GO:0005840">
    <property type="term" value="C:ribosome"/>
    <property type="evidence" value="ECO:0007669"/>
    <property type="project" value="UniProtKB-KW"/>
</dbReference>
<dbReference type="GO" id="GO:0006412">
    <property type="term" value="P:translation"/>
    <property type="evidence" value="ECO:0007669"/>
    <property type="project" value="InterPro"/>
</dbReference>
<dbReference type="SUPFAM" id="SSF54821">
    <property type="entry name" value="Ribosomal protein S3 C-terminal domain"/>
    <property type="match status" value="1"/>
</dbReference>
<evidence type="ECO:0000259" key="5">
    <source>
        <dbReference type="Pfam" id="PF00189"/>
    </source>
</evidence>
<protein>
    <submittedName>
        <fullName evidence="6">Ribosomal protein S3, putative</fullName>
    </submittedName>
</protein>
<gene>
    <name evidence="6" type="ORF">PBANKA_API00390</name>
</gene>
<proteinExistence type="inferred from homology"/>
<dbReference type="VEuPathDB" id="PlasmoDB:PBANKA_API00390"/>
<accession>A0A509AUJ6</accession>
<keyword evidence="4" id="KW-1133">Transmembrane helix</keyword>
<dbReference type="InterPro" id="IPR036419">
    <property type="entry name" value="Ribosomal_S3_C_sf"/>
</dbReference>
<sequence>MGQKVHPLIFRSLIFKNYINNFYINISKNKYYLINILIIYLLYYNFYNICYLRNNYVDININLYINKFIIILLFYNNLKYSIINLKYIFILLNYFNYYYYKIYNYLCILKIKYTDNINIIIFYIKQYYLKYKSLRLVFDYLYNNLLKKYNYSIKGLKIKFSGCFKNSLKTKVEIYTYGNISLSTLTNKIKYINDIINTKYGILSIKVWINM</sequence>
<dbReference type="AlphaFoldDB" id="A0A509AUJ6"/>
<evidence type="ECO:0000256" key="3">
    <source>
        <dbReference type="ARBA" id="ARBA00023274"/>
    </source>
</evidence>
<dbReference type="Gene3D" id="3.30.1140.32">
    <property type="entry name" value="Ribosomal protein S3, C-terminal domain"/>
    <property type="match status" value="1"/>
</dbReference>
<comment type="similarity">
    <text evidence="1">Belongs to the universal ribosomal protein uS3 family.</text>
</comment>
<name>A0A509AUJ6_PLABA</name>
<keyword evidence="4" id="KW-0812">Transmembrane</keyword>